<dbReference type="Proteomes" id="UP000036700">
    <property type="component" value="Chromosome"/>
</dbReference>
<dbReference type="STRING" id="445709.ABW99_08570"/>
<sequence>MTWKILLGKAAGAGRGVSFSGAGKGSPDPFSASRPSAGLWLPRFFDGFSTYNLLPSNEIFVSINKFMVMK</sequence>
<evidence type="ECO:0000256" key="1">
    <source>
        <dbReference type="SAM" id="MobiDB-lite"/>
    </source>
</evidence>
<dbReference type="EMBL" id="CP011568">
    <property type="protein sequence ID" value="AKJ68256.1"/>
    <property type="molecule type" value="Genomic_DNA"/>
</dbReference>
<reference evidence="3" key="1">
    <citation type="submission" date="2015-06" db="EMBL/GenBank/DDBJ databases">
        <authorList>
            <person name="Lim Y.L."/>
            <person name="Ee R."/>
            <person name="Yong D."/>
            <person name="How K.Y."/>
            <person name="Yin W.F."/>
            <person name="Chan K.G."/>
        </authorList>
    </citation>
    <scope>NUCLEOTIDE SEQUENCE [LARGE SCALE GENOMIC DNA]</scope>
    <source>
        <strain evidence="3">DSM 25325</strain>
    </source>
</reference>
<evidence type="ECO:0000313" key="3">
    <source>
        <dbReference type="Proteomes" id="UP000036700"/>
    </source>
</evidence>
<dbReference type="PATRIC" id="fig|445709.3.peg.1833"/>
<protein>
    <submittedName>
        <fullName evidence="2">Uncharacterized protein</fullName>
    </submittedName>
</protein>
<name>A0A0G3EU60_9BURK</name>
<gene>
    <name evidence="2" type="ORF">ABW99_08570</name>
</gene>
<feature type="region of interest" description="Disordered" evidence="1">
    <location>
        <begin position="13"/>
        <end position="33"/>
    </location>
</feature>
<dbReference type="AlphaFoldDB" id="A0A0G3EU60"/>
<dbReference type="KEGG" id="ptx:ABW99_08570"/>
<proteinExistence type="predicted"/>
<keyword evidence="3" id="KW-1185">Reference proteome</keyword>
<accession>A0A0G3EU60</accession>
<evidence type="ECO:0000313" key="2">
    <source>
        <dbReference type="EMBL" id="AKJ68256.1"/>
    </source>
</evidence>
<organism evidence="2 3">
    <name type="scientific">Pandoraea thiooxydans</name>
    <dbReference type="NCBI Taxonomy" id="445709"/>
    <lineage>
        <taxon>Bacteria</taxon>
        <taxon>Pseudomonadati</taxon>
        <taxon>Pseudomonadota</taxon>
        <taxon>Betaproteobacteria</taxon>
        <taxon>Burkholderiales</taxon>
        <taxon>Burkholderiaceae</taxon>
        <taxon>Pandoraea</taxon>
    </lineage>
</organism>